<protein>
    <submittedName>
        <fullName evidence="4">Uncharacterized protein</fullName>
    </submittedName>
</protein>
<keyword evidence="5" id="KW-1185">Reference proteome</keyword>
<dbReference type="AlphaFoldDB" id="A0A820UW48"/>
<dbReference type="EMBL" id="CAJNYU010002656">
    <property type="protein sequence ID" value="CAF3572322.1"/>
    <property type="molecule type" value="Genomic_DNA"/>
</dbReference>
<dbReference type="Proteomes" id="UP000663873">
    <property type="component" value="Unassembled WGS sequence"/>
</dbReference>
<dbReference type="Proteomes" id="UP000663825">
    <property type="component" value="Unassembled WGS sequence"/>
</dbReference>
<reference evidence="4" key="1">
    <citation type="submission" date="2021-02" db="EMBL/GenBank/DDBJ databases">
        <authorList>
            <person name="Nowell W R."/>
        </authorList>
    </citation>
    <scope>NUCLEOTIDE SEQUENCE</scope>
</reference>
<dbReference type="EMBL" id="CAJNXB010005114">
    <property type="protein sequence ID" value="CAF3409481.1"/>
    <property type="molecule type" value="Genomic_DNA"/>
</dbReference>
<sequence>MIPALRSIDSLFNRFDELSKCHKNFLSDFDNKISVAKNPLRDIVRSEEEQQKSTKDILFAITKNDKKIGSIKTLEDFHRNIIKNRYLHRPPNYAPSDKPLFNRTISRTSSMATESTTLSNTSETIVNPPLVSQLSVGPISNKNIDEVKVHVSTNIKPKCLQQNSSPTKRSTRSKIKVFSMETVNRLSKPKIYHQMPSEKPRKKYIQRRPKRRENVTKDKLKCSTSSFISLPPIKRTKATKIESVSKWSKIKNNTQTQNPQKKPTADFSSGPFAVITTVPILRLTFPTHLEQQLPPLGVLPKIITKNKRWTAHSLA</sequence>
<dbReference type="Proteomes" id="UP000663869">
    <property type="component" value="Unassembled WGS sequence"/>
</dbReference>
<dbReference type="EMBL" id="CAJOBQ010000723">
    <property type="protein sequence ID" value="CAF4408232.1"/>
    <property type="molecule type" value="Genomic_DNA"/>
</dbReference>
<gene>
    <name evidence="2" type="ORF">FME351_LOCUS20516</name>
    <name evidence="1" type="ORF">TIS948_LOCUS28449</name>
    <name evidence="3" type="ORF">TSG867_LOCUS13517</name>
    <name evidence="4" type="ORF">UJA718_LOCUS25673</name>
</gene>
<accession>A0A820UW48</accession>
<organism evidence="4 5">
    <name type="scientific">Rotaria socialis</name>
    <dbReference type="NCBI Taxonomy" id="392032"/>
    <lineage>
        <taxon>Eukaryota</taxon>
        <taxon>Metazoa</taxon>
        <taxon>Spiralia</taxon>
        <taxon>Gnathifera</taxon>
        <taxon>Rotifera</taxon>
        <taxon>Eurotatoria</taxon>
        <taxon>Bdelloidea</taxon>
        <taxon>Philodinida</taxon>
        <taxon>Philodinidae</taxon>
        <taxon>Rotaria</taxon>
    </lineage>
</organism>
<dbReference type="Proteomes" id="UP000663862">
    <property type="component" value="Unassembled WGS sequence"/>
</dbReference>
<evidence type="ECO:0000313" key="1">
    <source>
        <dbReference type="EMBL" id="CAF3409481.1"/>
    </source>
</evidence>
<comment type="caution">
    <text evidence="4">The sequence shown here is derived from an EMBL/GenBank/DDBJ whole genome shotgun (WGS) entry which is preliminary data.</text>
</comment>
<evidence type="ECO:0000313" key="2">
    <source>
        <dbReference type="EMBL" id="CAF3572322.1"/>
    </source>
</evidence>
<dbReference type="OrthoDB" id="10013983at2759"/>
<evidence type="ECO:0000313" key="3">
    <source>
        <dbReference type="EMBL" id="CAF4408232.1"/>
    </source>
</evidence>
<evidence type="ECO:0000313" key="4">
    <source>
        <dbReference type="EMBL" id="CAF4491429.1"/>
    </source>
</evidence>
<dbReference type="EMBL" id="CAJOBP010006374">
    <property type="protein sequence ID" value="CAF4491429.1"/>
    <property type="molecule type" value="Genomic_DNA"/>
</dbReference>
<proteinExistence type="predicted"/>
<evidence type="ECO:0000313" key="5">
    <source>
        <dbReference type="Proteomes" id="UP000663873"/>
    </source>
</evidence>
<name>A0A820UW48_9BILA</name>